<dbReference type="InterPro" id="IPR027417">
    <property type="entry name" value="P-loop_NTPase"/>
</dbReference>
<dbReference type="InterPro" id="IPR003439">
    <property type="entry name" value="ABC_transporter-like_ATP-bd"/>
</dbReference>
<comment type="caution">
    <text evidence="5">The sequence shown here is derived from an EMBL/GenBank/DDBJ whole genome shotgun (WGS) entry which is preliminary data.</text>
</comment>
<evidence type="ECO:0000256" key="1">
    <source>
        <dbReference type="ARBA" id="ARBA00022741"/>
    </source>
</evidence>
<dbReference type="SMART" id="SM00382">
    <property type="entry name" value="AAA"/>
    <property type="match status" value="1"/>
</dbReference>
<keyword evidence="2 5" id="KW-0067">ATP-binding</keyword>
<dbReference type="Gene3D" id="3.40.50.300">
    <property type="entry name" value="P-loop containing nucleotide triphosphate hydrolases"/>
    <property type="match status" value="1"/>
</dbReference>
<feature type="region of interest" description="Disordered" evidence="3">
    <location>
        <begin position="1"/>
        <end position="36"/>
    </location>
</feature>
<organism evidence="5 6">
    <name type="scientific">Streptomyces macrosporus</name>
    <dbReference type="NCBI Taxonomy" id="44032"/>
    <lineage>
        <taxon>Bacteria</taxon>
        <taxon>Bacillati</taxon>
        <taxon>Actinomycetota</taxon>
        <taxon>Actinomycetes</taxon>
        <taxon>Kitasatosporales</taxon>
        <taxon>Streptomycetaceae</taxon>
        <taxon>Streptomyces</taxon>
    </lineage>
</organism>
<evidence type="ECO:0000256" key="3">
    <source>
        <dbReference type="SAM" id="MobiDB-lite"/>
    </source>
</evidence>
<evidence type="ECO:0000256" key="2">
    <source>
        <dbReference type="ARBA" id="ARBA00022840"/>
    </source>
</evidence>
<dbReference type="SUPFAM" id="SSF52540">
    <property type="entry name" value="P-loop containing nucleoside triphosphate hydrolases"/>
    <property type="match status" value="1"/>
</dbReference>
<name>A0ABP5XZT2_9ACTN</name>
<dbReference type="EMBL" id="BAAASZ010000052">
    <property type="protein sequence ID" value="GAA2467969.1"/>
    <property type="molecule type" value="Genomic_DNA"/>
</dbReference>
<keyword evidence="1" id="KW-0547">Nucleotide-binding</keyword>
<evidence type="ECO:0000259" key="4">
    <source>
        <dbReference type="PROSITE" id="PS50893"/>
    </source>
</evidence>
<dbReference type="PANTHER" id="PTHR43158:SF2">
    <property type="entry name" value="SKFA PEPTIDE EXPORT ATP-BINDING PROTEIN SKFE"/>
    <property type="match status" value="1"/>
</dbReference>
<sequence length="305" mass="32891">MAPPSPTAASPAPRTPSGDLPPAAAPREGSPPVTTAPVLRVDGVDLVRDGSPILSEISLTVRSGEHWALLGPNGAGKSTLLGLLGALTHPTCGTVEVLGHRLGRVDLRELRSHVGHVDPRHPLRTPLKVRDVVLTGLTNTVERVPRWHPTPEQTAEADRLVDLLGLGHRREARWPTLSQGERGRALIARALMPRPRLLLLDEPATGLDVAGREQLVDRLDTLHRAHPELASVLVTHHLEELPPGTTHALLLREGRCLASGPVDEVLTDDRIGTCFDHPLRLTRLDGRWSVRTDRASGAGLSREAV</sequence>
<accession>A0ABP5XZT2</accession>
<keyword evidence="6" id="KW-1185">Reference proteome</keyword>
<dbReference type="InterPro" id="IPR003593">
    <property type="entry name" value="AAA+_ATPase"/>
</dbReference>
<dbReference type="GO" id="GO:0005524">
    <property type="term" value="F:ATP binding"/>
    <property type="evidence" value="ECO:0007669"/>
    <property type="project" value="UniProtKB-KW"/>
</dbReference>
<dbReference type="PANTHER" id="PTHR43158">
    <property type="entry name" value="SKFA PEPTIDE EXPORT ATP-BINDING PROTEIN SKFE"/>
    <property type="match status" value="1"/>
</dbReference>
<feature type="domain" description="ABC transporter" evidence="4">
    <location>
        <begin position="39"/>
        <end position="278"/>
    </location>
</feature>
<evidence type="ECO:0000313" key="6">
    <source>
        <dbReference type="Proteomes" id="UP001501638"/>
    </source>
</evidence>
<gene>
    <name evidence="5" type="ORF">GCM10010405_60790</name>
</gene>
<dbReference type="PROSITE" id="PS50893">
    <property type="entry name" value="ABC_TRANSPORTER_2"/>
    <property type="match status" value="1"/>
</dbReference>
<proteinExistence type="predicted"/>
<dbReference type="Pfam" id="PF00005">
    <property type="entry name" value="ABC_tran"/>
    <property type="match status" value="1"/>
</dbReference>
<evidence type="ECO:0000313" key="5">
    <source>
        <dbReference type="EMBL" id="GAA2467969.1"/>
    </source>
</evidence>
<protein>
    <submittedName>
        <fullName evidence="5">ATP-binding cassette domain-containing protein</fullName>
    </submittedName>
</protein>
<dbReference type="Proteomes" id="UP001501638">
    <property type="component" value="Unassembled WGS sequence"/>
</dbReference>
<feature type="compositionally biased region" description="Low complexity" evidence="3">
    <location>
        <begin position="7"/>
        <end position="17"/>
    </location>
</feature>
<reference evidence="6" key="1">
    <citation type="journal article" date="2019" name="Int. J. Syst. Evol. Microbiol.">
        <title>The Global Catalogue of Microorganisms (GCM) 10K type strain sequencing project: providing services to taxonomists for standard genome sequencing and annotation.</title>
        <authorList>
            <consortium name="The Broad Institute Genomics Platform"/>
            <consortium name="The Broad Institute Genome Sequencing Center for Infectious Disease"/>
            <person name="Wu L."/>
            <person name="Ma J."/>
        </authorList>
    </citation>
    <scope>NUCLEOTIDE SEQUENCE [LARGE SCALE GENOMIC DNA]</scope>
    <source>
        <strain evidence="6">JCM 6305</strain>
    </source>
</reference>